<reference evidence="1 2" key="1">
    <citation type="submission" date="2019-12" db="EMBL/GenBank/DDBJ databases">
        <title>Novel species isolated from a subtropical stream in China.</title>
        <authorList>
            <person name="Lu H."/>
        </authorList>
    </citation>
    <scope>NUCLEOTIDE SEQUENCE [LARGE SCALE GENOMIC DNA]</scope>
    <source>
        <strain evidence="1 2">FT135W</strain>
    </source>
</reference>
<protein>
    <submittedName>
        <fullName evidence="1">Uncharacterized protein</fullName>
    </submittedName>
</protein>
<dbReference type="Proteomes" id="UP000479335">
    <property type="component" value="Unassembled WGS sequence"/>
</dbReference>
<dbReference type="RefSeq" id="WP_161009202.1">
    <property type="nucleotide sequence ID" value="NZ_WWCN01000018.1"/>
</dbReference>
<sequence length="131" mass="14851">MKRDSFIPSPVREQLDLFPVPPAAPRMTLVERIHHVAFSDLVKAEVLSIVQSRVGEWLSWRDFRSVIDRHSIGSCFGHLLHHLSRAGLLLEQECYFGSRYPWEGNYQGYSTRWAALGTEGPLVLTEVCNGG</sequence>
<evidence type="ECO:0000313" key="2">
    <source>
        <dbReference type="Proteomes" id="UP000479335"/>
    </source>
</evidence>
<dbReference type="EMBL" id="WWCN01000018">
    <property type="protein sequence ID" value="MYM25762.1"/>
    <property type="molecule type" value="Genomic_DNA"/>
</dbReference>
<name>A0A6L8KJ47_9BURK</name>
<dbReference type="AlphaFoldDB" id="A0A6L8KJ47"/>
<organism evidence="1 2">
    <name type="scientific">Duganella flavida</name>
    <dbReference type="NCBI Taxonomy" id="2692175"/>
    <lineage>
        <taxon>Bacteria</taxon>
        <taxon>Pseudomonadati</taxon>
        <taxon>Pseudomonadota</taxon>
        <taxon>Betaproteobacteria</taxon>
        <taxon>Burkholderiales</taxon>
        <taxon>Oxalobacteraceae</taxon>
        <taxon>Telluria group</taxon>
        <taxon>Duganella</taxon>
    </lineage>
</organism>
<gene>
    <name evidence="1" type="ORF">GTP46_24340</name>
</gene>
<evidence type="ECO:0000313" key="1">
    <source>
        <dbReference type="EMBL" id="MYM25762.1"/>
    </source>
</evidence>
<accession>A0A6L8KJ47</accession>
<keyword evidence="2" id="KW-1185">Reference proteome</keyword>
<comment type="caution">
    <text evidence="1">The sequence shown here is derived from an EMBL/GenBank/DDBJ whole genome shotgun (WGS) entry which is preliminary data.</text>
</comment>
<proteinExistence type="predicted"/>